<organism evidence="1 2">
    <name type="scientific">Pisolithus tinctorius Marx 270</name>
    <dbReference type="NCBI Taxonomy" id="870435"/>
    <lineage>
        <taxon>Eukaryota</taxon>
        <taxon>Fungi</taxon>
        <taxon>Dikarya</taxon>
        <taxon>Basidiomycota</taxon>
        <taxon>Agaricomycotina</taxon>
        <taxon>Agaricomycetes</taxon>
        <taxon>Agaricomycetidae</taxon>
        <taxon>Boletales</taxon>
        <taxon>Sclerodermatineae</taxon>
        <taxon>Pisolithaceae</taxon>
        <taxon>Pisolithus</taxon>
    </lineage>
</organism>
<dbReference type="HOGENOM" id="CLU_1261992_0_0_1"/>
<evidence type="ECO:0000313" key="2">
    <source>
        <dbReference type="Proteomes" id="UP000054217"/>
    </source>
</evidence>
<accession>A0A0C3PD27</accession>
<dbReference type="AlphaFoldDB" id="A0A0C3PD27"/>
<dbReference type="OrthoDB" id="2639141at2759"/>
<name>A0A0C3PD27_PISTI</name>
<protein>
    <submittedName>
        <fullName evidence="1">Uncharacterized protein</fullName>
    </submittedName>
</protein>
<keyword evidence="2" id="KW-1185">Reference proteome</keyword>
<dbReference type="Proteomes" id="UP000054217">
    <property type="component" value="Unassembled WGS sequence"/>
</dbReference>
<sequence length="219" mass="23665">MAVVRSNSNRGDQHCNGDGEDVVHGLPVLLGDLHHLDDVEEPHNANLATVISIIRNASCFLTKRSKLVSADATSSIDDSDPEVLTLSTSLAMVKDAKDELVAYALAPRSFVEGILGKYIDSMPDDSDDELTAKSSTGDLSVIEDAIATVEKIHSKALKGQVAIYEMCGVCPEWRVSEQVCSGIRELTILLEDILCLAMEGTSTLAEAHFLGELAYQKYQ</sequence>
<evidence type="ECO:0000313" key="1">
    <source>
        <dbReference type="EMBL" id="KIO11675.1"/>
    </source>
</evidence>
<dbReference type="InParanoid" id="A0A0C3PD27"/>
<reference evidence="1 2" key="1">
    <citation type="submission" date="2014-04" db="EMBL/GenBank/DDBJ databases">
        <authorList>
            <consortium name="DOE Joint Genome Institute"/>
            <person name="Kuo A."/>
            <person name="Kohler A."/>
            <person name="Costa M.D."/>
            <person name="Nagy L.G."/>
            <person name="Floudas D."/>
            <person name="Copeland A."/>
            <person name="Barry K.W."/>
            <person name="Cichocki N."/>
            <person name="Veneault-Fourrey C."/>
            <person name="LaButti K."/>
            <person name="Lindquist E.A."/>
            <person name="Lipzen A."/>
            <person name="Lundell T."/>
            <person name="Morin E."/>
            <person name="Murat C."/>
            <person name="Sun H."/>
            <person name="Tunlid A."/>
            <person name="Henrissat B."/>
            <person name="Grigoriev I.V."/>
            <person name="Hibbett D.S."/>
            <person name="Martin F."/>
            <person name="Nordberg H.P."/>
            <person name="Cantor M.N."/>
            <person name="Hua S.X."/>
        </authorList>
    </citation>
    <scope>NUCLEOTIDE SEQUENCE [LARGE SCALE GENOMIC DNA]</scope>
    <source>
        <strain evidence="1 2">Marx 270</strain>
    </source>
</reference>
<gene>
    <name evidence="1" type="ORF">M404DRAFT_20293</name>
</gene>
<reference evidence="2" key="2">
    <citation type="submission" date="2015-01" db="EMBL/GenBank/DDBJ databases">
        <title>Evolutionary Origins and Diversification of the Mycorrhizal Mutualists.</title>
        <authorList>
            <consortium name="DOE Joint Genome Institute"/>
            <consortium name="Mycorrhizal Genomics Consortium"/>
            <person name="Kohler A."/>
            <person name="Kuo A."/>
            <person name="Nagy L.G."/>
            <person name="Floudas D."/>
            <person name="Copeland A."/>
            <person name="Barry K.W."/>
            <person name="Cichocki N."/>
            <person name="Veneault-Fourrey C."/>
            <person name="LaButti K."/>
            <person name="Lindquist E.A."/>
            <person name="Lipzen A."/>
            <person name="Lundell T."/>
            <person name="Morin E."/>
            <person name="Murat C."/>
            <person name="Riley R."/>
            <person name="Ohm R."/>
            <person name="Sun H."/>
            <person name="Tunlid A."/>
            <person name="Henrissat B."/>
            <person name="Grigoriev I.V."/>
            <person name="Hibbett D.S."/>
            <person name="Martin F."/>
        </authorList>
    </citation>
    <scope>NUCLEOTIDE SEQUENCE [LARGE SCALE GENOMIC DNA]</scope>
    <source>
        <strain evidence="2">Marx 270</strain>
    </source>
</reference>
<proteinExistence type="predicted"/>
<dbReference type="EMBL" id="KN831949">
    <property type="protein sequence ID" value="KIO11675.1"/>
    <property type="molecule type" value="Genomic_DNA"/>
</dbReference>